<organism evidence="2 3">
    <name type="scientific">Favolaschia claudopus</name>
    <dbReference type="NCBI Taxonomy" id="2862362"/>
    <lineage>
        <taxon>Eukaryota</taxon>
        <taxon>Fungi</taxon>
        <taxon>Dikarya</taxon>
        <taxon>Basidiomycota</taxon>
        <taxon>Agaricomycotina</taxon>
        <taxon>Agaricomycetes</taxon>
        <taxon>Agaricomycetidae</taxon>
        <taxon>Agaricales</taxon>
        <taxon>Marasmiineae</taxon>
        <taxon>Mycenaceae</taxon>
        <taxon>Favolaschia</taxon>
    </lineage>
</organism>
<keyword evidence="3" id="KW-1185">Reference proteome</keyword>
<feature type="region of interest" description="Disordered" evidence="1">
    <location>
        <begin position="65"/>
        <end position="129"/>
    </location>
</feature>
<accession>A0AAW0AQJ1</accession>
<sequence>MAAFTHWVLAKTACQLAFTDLQDHGPAGIQDTIDNHKCSMACQSMDLASMASLKMTFKAAEDAVDDMEISSGSESEEGDKTVGRKDPISGYIVLRQGQEEAEPIVTSSSSGGDQPHGCSDQHKGTDGSA</sequence>
<feature type="compositionally biased region" description="Basic and acidic residues" evidence="1">
    <location>
        <begin position="78"/>
        <end position="87"/>
    </location>
</feature>
<dbReference type="AlphaFoldDB" id="A0AAW0AQJ1"/>
<proteinExistence type="predicted"/>
<reference evidence="2 3" key="1">
    <citation type="journal article" date="2024" name="J Genomics">
        <title>Draft genome sequencing and assembly of Favolaschia claudopus CIRM-BRFM 2984 isolated from oak limbs.</title>
        <authorList>
            <person name="Navarro D."/>
            <person name="Drula E."/>
            <person name="Chaduli D."/>
            <person name="Cazenave R."/>
            <person name="Ahrendt S."/>
            <person name="Wang J."/>
            <person name="Lipzen A."/>
            <person name="Daum C."/>
            <person name="Barry K."/>
            <person name="Grigoriev I.V."/>
            <person name="Favel A."/>
            <person name="Rosso M.N."/>
            <person name="Martin F."/>
        </authorList>
    </citation>
    <scope>NUCLEOTIDE SEQUENCE [LARGE SCALE GENOMIC DNA]</scope>
    <source>
        <strain evidence="2 3">CIRM-BRFM 2984</strain>
    </source>
</reference>
<dbReference type="InterPro" id="IPR011009">
    <property type="entry name" value="Kinase-like_dom_sf"/>
</dbReference>
<evidence type="ECO:0000256" key="1">
    <source>
        <dbReference type="SAM" id="MobiDB-lite"/>
    </source>
</evidence>
<name>A0AAW0AQJ1_9AGAR</name>
<comment type="caution">
    <text evidence="2">The sequence shown here is derived from an EMBL/GenBank/DDBJ whole genome shotgun (WGS) entry which is preliminary data.</text>
</comment>
<protein>
    <submittedName>
        <fullName evidence="2">Uncharacterized protein</fullName>
    </submittedName>
</protein>
<dbReference type="Proteomes" id="UP001362999">
    <property type="component" value="Unassembled WGS sequence"/>
</dbReference>
<evidence type="ECO:0000313" key="3">
    <source>
        <dbReference type="Proteomes" id="UP001362999"/>
    </source>
</evidence>
<dbReference type="SUPFAM" id="SSF56112">
    <property type="entry name" value="Protein kinase-like (PK-like)"/>
    <property type="match status" value="1"/>
</dbReference>
<gene>
    <name evidence="2" type="ORF">R3P38DRAFT_2786574</name>
</gene>
<feature type="compositionally biased region" description="Basic and acidic residues" evidence="1">
    <location>
        <begin position="119"/>
        <end position="129"/>
    </location>
</feature>
<evidence type="ECO:0000313" key="2">
    <source>
        <dbReference type="EMBL" id="KAK7015627.1"/>
    </source>
</evidence>
<dbReference type="EMBL" id="JAWWNJ010000053">
    <property type="protein sequence ID" value="KAK7015627.1"/>
    <property type="molecule type" value="Genomic_DNA"/>
</dbReference>